<proteinExistence type="predicted"/>
<evidence type="ECO:0000313" key="1">
    <source>
        <dbReference type="EMBL" id="CAE0809876.1"/>
    </source>
</evidence>
<name>A0A7S4CXV6_9EUGL</name>
<gene>
    <name evidence="1" type="ORF">EGYM00163_LOCUS21010</name>
</gene>
<reference evidence="1" key="1">
    <citation type="submission" date="2021-01" db="EMBL/GenBank/DDBJ databases">
        <authorList>
            <person name="Corre E."/>
            <person name="Pelletier E."/>
            <person name="Niang G."/>
            <person name="Scheremetjew M."/>
            <person name="Finn R."/>
            <person name="Kale V."/>
            <person name="Holt S."/>
            <person name="Cochrane G."/>
            <person name="Meng A."/>
            <person name="Brown T."/>
            <person name="Cohen L."/>
        </authorList>
    </citation>
    <scope>NUCLEOTIDE SEQUENCE</scope>
    <source>
        <strain evidence="1">CCMP1594</strain>
    </source>
</reference>
<protein>
    <submittedName>
        <fullName evidence="1">Uncharacterized protein</fullName>
    </submittedName>
</protein>
<dbReference type="AlphaFoldDB" id="A0A7S4CXV6"/>
<accession>A0A7S4CXV6</accession>
<dbReference type="EMBL" id="HBJA01059337">
    <property type="protein sequence ID" value="CAE0809876.1"/>
    <property type="molecule type" value="Transcribed_RNA"/>
</dbReference>
<sequence length="103" mass="11334">MPTPRLTARDLFRCPDLACISAVLHDSERSHYPLTCPHARLLAQLPLYFCSVALLLHCCLNAVPIHHRQLTSCLLCEKTPQNKEMCTSTMGGSTDGISALSAR</sequence>
<organism evidence="1">
    <name type="scientific">Eutreptiella gymnastica</name>
    <dbReference type="NCBI Taxonomy" id="73025"/>
    <lineage>
        <taxon>Eukaryota</taxon>
        <taxon>Discoba</taxon>
        <taxon>Euglenozoa</taxon>
        <taxon>Euglenida</taxon>
        <taxon>Spirocuta</taxon>
        <taxon>Euglenophyceae</taxon>
        <taxon>Eutreptiales</taxon>
        <taxon>Eutreptiaceae</taxon>
        <taxon>Eutreptiella</taxon>
    </lineage>
</organism>